<proteinExistence type="predicted"/>
<evidence type="ECO:0000313" key="1">
    <source>
        <dbReference type="EMBL" id="NKE69584.1"/>
    </source>
</evidence>
<reference evidence="1 2" key="1">
    <citation type="journal article" date="2020" name="Nature">
        <title>Bacterial chemolithoautotrophy via manganese oxidation.</title>
        <authorList>
            <person name="Yu H."/>
            <person name="Leadbetter J.R."/>
        </authorList>
    </citation>
    <scope>NUCLEOTIDE SEQUENCE [LARGE SCALE GENOMIC DNA]</scope>
    <source>
        <strain evidence="1 2">Mn-1</strain>
    </source>
</reference>
<protein>
    <submittedName>
        <fullName evidence="1">Uncharacterized protein</fullName>
    </submittedName>
</protein>
<dbReference type="RefSeq" id="WP_168057879.1">
    <property type="nucleotide sequence ID" value="NZ_VTOW01000001.1"/>
</dbReference>
<dbReference type="AlphaFoldDB" id="A0A7X6DLW0"/>
<evidence type="ECO:0000313" key="2">
    <source>
        <dbReference type="Proteomes" id="UP000534783"/>
    </source>
</evidence>
<gene>
    <name evidence="1" type="ORF">MNODULE_02305</name>
</gene>
<dbReference type="Proteomes" id="UP000534783">
    <property type="component" value="Unassembled WGS sequence"/>
</dbReference>
<comment type="caution">
    <text evidence="1">The sequence shown here is derived from an EMBL/GenBank/DDBJ whole genome shotgun (WGS) entry which is preliminary data.</text>
</comment>
<organism evidence="1 2">
    <name type="scientific">Candidatus Manganitrophus noduliformans</name>
    <dbReference type="NCBI Taxonomy" id="2606439"/>
    <lineage>
        <taxon>Bacteria</taxon>
        <taxon>Pseudomonadati</taxon>
        <taxon>Nitrospirota</taxon>
        <taxon>Nitrospiria</taxon>
        <taxon>Candidatus Troglogloeales</taxon>
        <taxon>Candidatus Manganitrophaceae</taxon>
        <taxon>Candidatus Manganitrophus</taxon>
    </lineage>
</organism>
<dbReference type="EMBL" id="VTOW01000001">
    <property type="protein sequence ID" value="NKE69584.1"/>
    <property type="molecule type" value="Genomic_DNA"/>
</dbReference>
<name>A0A7X6DLW0_9BACT</name>
<sequence length="83" mass="9347">MIRIKRIKITYDRVPLDPRQAAMLSKQVLSQVQKQLQGAPPGRIERLSPPAVRISSESAGKPEIVRRAAGAIREEVAHRLKRK</sequence>
<keyword evidence="2" id="KW-1185">Reference proteome</keyword>
<accession>A0A7X6DLW0</accession>